<evidence type="ECO:0000313" key="4">
    <source>
        <dbReference type="Proteomes" id="UP001198242"/>
    </source>
</evidence>
<proteinExistence type="predicted"/>
<name>A0AAE3J9D8_9FIRM</name>
<organism evidence="3 4">
    <name type="scientific">Hominilimicola fabiformis</name>
    <dbReference type="NCBI Taxonomy" id="2885356"/>
    <lineage>
        <taxon>Bacteria</taxon>
        <taxon>Bacillati</taxon>
        <taxon>Bacillota</taxon>
        <taxon>Clostridia</taxon>
        <taxon>Eubacteriales</taxon>
        <taxon>Oscillospiraceae</taxon>
        <taxon>Hominilimicola</taxon>
    </lineage>
</organism>
<accession>A0AAE3J9D8</accession>
<sequence length="318" mass="36883">MARPLKDGVDYFPKDTDFYADDKVRLLRAEFGSKGMYLLDYILCDLYGKNGYFIKWDKNKCYLVSDGAGCGCSPEFVAEFISGCIRCSFFDKRVFEMFGALTSVGIQRRFIRMLNSRENFTFIEEYFLLDISDKKDVPQGILNKLAFKKVSDKENEVKSKDNPNKSKDNSQSKIEENKVEESRVEESIIDDSHRPPAPYEQIKDMYNNICTSYPKLRSMSDSRKKAIKARLRQYSIDDFKCLFEKAENSSFLKGANNRNWSATFDWLIKDSNMAKTLDGNYDDRPMQRNDYNAGARKNNNLFLDLLENSEFDNGDDIL</sequence>
<dbReference type="PANTHER" id="PTHR39196">
    <property type="entry name" value="PRIMOSOME, DNAD SUBUNIT"/>
    <property type="match status" value="1"/>
</dbReference>
<dbReference type="PANTHER" id="PTHR39196:SF1">
    <property type="entry name" value="PRIMOSOME, DNAD SUBUNIT"/>
    <property type="match status" value="1"/>
</dbReference>
<dbReference type="Pfam" id="PF14297">
    <property type="entry name" value="Lin1244_N"/>
    <property type="match status" value="1"/>
</dbReference>
<keyword evidence="4" id="KW-1185">Reference proteome</keyword>
<protein>
    <submittedName>
        <fullName evidence="3">DUF4373 domain-containing protein</fullName>
    </submittedName>
</protein>
<feature type="compositionally biased region" description="Basic and acidic residues" evidence="1">
    <location>
        <begin position="155"/>
        <end position="194"/>
    </location>
</feature>
<evidence type="ECO:0000259" key="2">
    <source>
        <dbReference type="Pfam" id="PF14297"/>
    </source>
</evidence>
<gene>
    <name evidence="3" type="ORF">LKE05_08295</name>
</gene>
<dbReference type="AlphaFoldDB" id="A0AAE3J9D8"/>
<dbReference type="InterPro" id="IPR025400">
    <property type="entry name" value="Lin1244/Lin1753-like_N"/>
</dbReference>
<dbReference type="RefSeq" id="WP_308456517.1">
    <property type="nucleotide sequence ID" value="NZ_JAJEQM010000010.1"/>
</dbReference>
<evidence type="ECO:0000313" key="3">
    <source>
        <dbReference type="EMBL" id="MCC2210788.1"/>
    </source>
</evidence>
<dbReference type="Proteomes" id="UP001198242">
    <property type="component" value="Unassembled WGS sequence"/>
</dbReference>
<comment type="caution">
    <text evidence="3">The sequence shown here is derived from an EMBL/GenBank/DDBJ whole genome shotgun (WGS) entry which is preliminary data.</text>
</comment>
<dbReference type="EMBL" id="JAJEQM010000010">
    <property type="protein sequence ID" value="MCC2210788.1"/>
    <property type="molecule type" value="Genomic_DNA"/>
</dbReference>
<reference evidence="3 4" key="1">
    <citation type="submission" date="2021-10" db="EMBL/GenBank/DDBJ databases">
        <title>Anaerobic single-cell dispensing facilitates the cultivation of human gut bacteria.</title>
        <authorList>
            <person name="Afrizal A."/>
        </authorList>
    </citation>
    <scope>NUCLEOTIDE SEQUENCE [LARGE SCALE GENOMIC DNA]</scope>
    <source>
        <strain evidence="3 4">CLA-AA-H232</strain>
    </source>
</reference>
<feature type="domain" description="Lin1244/Lin1753-like N-terminal" evidence="2">
    <location>
        <begin position="11"/>
        <end position="106"/>
    </location>
</feature>
<feature type="region of interest" description="Disordered" evidence="1">
    <location>
        <begin position="155"/>
        <end position="197"/>
    </location>
</feature>
<evidence type="ECO:0000256" key="1">
    <source>
        <dbReference type="SAM" id="MobiDB-lite"/>
    </source>
</evidence>